<accession>A0A0H2S6T8</accession>
<dbReference type="InParanoid" id="A0A0H2S6T8"/>
<proteinExistence type="predicted"/>
<name>A0A0H2S6T8_9AGAM</name>
<protein>
    <submittedName>
        <fullName evidence="1">Uncharacterized protein</fullName>
    </submittedName>
</protein>
<reference evidence="1 2" key="1">
    <citation type="submission" date="2015-04" db="EMBL/GenBank/DDBJ databases">
        <title>Complete genome sequence of Schizopora paradoxa KUC8140, a cosmopolitan wood degrader in East Asia.</title>
        <authorList>
            <consortium name="DOE Joint Genome Institute"/>
            <person name="Min B."/>
            <person name="Park H."/>
            <person name="Jang Y."/>
            <person name="Kim J.-J."/>
            <person name="Kim K.H."/>
            <person name="Pangilinan J."/>
            <person name="Lipzen A."/>
            <person name="Riley R."/>
            <person name="Grigoriev I.V."/>
            <person name="Spatafora J.W."/>
            <person name="Choi I.-G."/>
        </authorList>
    </citation>
    <scope>NUCLEOTIDE SEQUENCE [LARGE SCALE GENOMIC DNA]</scope>
    <source>
        <strain evidence="1 2">KUC8140</strain>
    </source>
</reference>
<gene>
    <name evidence="1" type="ORF">SCHPADRAFT_46401</name>
</gene>
<evidence type="ECO:0000313" key="2">
    <source>
        <dbReference type="Proteomes" id="UP000053477"/>
    </source>
</evidence>
<dbReference type="Proteomes" id="UP000053477">
    <property type="component" value="Unassembled WGS sequence"/>
</dbReference>
<keyword evidence="2" id="KW-1185">Reference proteome</keyword>
<organism evidence="1 2">
    <name type="scientific">Schizopora paradoxa</name>
    <dbReference type="NCBI Taxonomy" id="27342"/>
    <lineage>
        <taxon>Eukaryota</taxon>
        <taxon>Fungi</taxon>
        <taxon>Dikarya</taxon>
        <taxon>Basidiomycota</taxon>
        <taxon>Agaricomycotina</taxon>
        <taxon>Agaricomycetes</taxon>
        <taxon>Hymenochaetales</taxon>
        <taxon>Schizoporaceae</taxon>
        <taxon>Schizopora</taxon>
    </lineage>
</organism>
<evidence type="ECO:0000313" key="1">
    <source>
        <dbReference type="EMBL" id="KLO19912.1"/>
    </source>
</evidence>
<sequence length="425" mass="47609">MPVGGFDASPALSSTLYDETSGKASLVVATHPQTLIRFITGLSGSEDMAGQLLFIRNMDTPTRMHLKNLLTCNELTILFAHLQQVIHRSNFVLPKYCTCGDNPPITCNPDCYVRIISILALYLEAERAEDRALATFFLAGIYSTNRYCKLALSHVPDVHTLYFSRDVIHYACRAVGNSLSGTLMTSFYVGRLSINGQYYFECFHPEVGCDFSLLSESLKSQHRGIEHIDVLPLHDNVVMSIGFDNTPFSSSGHFPILACLDGSGEPLYLAFVRDREWRLRFATGREGESTITYHDEFGNGVKSAKFEVLVLRHDPVDFEFDIYEDDPLRKFAKDPTGLLYWLRYFPDRAPEVDNDPPERLNATGPLVELKDSLFEWMDELNLGSGWGSALGQEYTYYDTEVVFGDTSCDSTRIASGDGSELAPSR</sequence>
<dbReference type="EMBL" id="KQ085884">
    <property type="protein sequence ID" value="KLO19912.1"/>
    <property type="molecule type" value="Genomic_DNA"/>
</dbReference>
<dbReference type="AlphaFoldDB" id="A0A0H2S6T8"/>